<gene>
    <name evidence="2" type="ORF">GE061_017720</name>
</gene>
<evidence type="ECO:0000313" key="2">
    <source>
        <dbReference type="EMBL" id="KAF6206487.1"/>
    </source>
</evidence>
<feature type="domain" description="Gamma tubulin complex component C-terminal" evidence="1">
    <location>
        <begin position="13"/>
        <end position="123"/>
    </location>
</feature>
<comment type="caution">
    <text evidence="2">The sequence shown here is derived from an EMBL/GenBank/DDBJ whole genome shotgun (WGS) entry which is preliminary data.</text>
</comment>
<dbReference type="GO" id="GO:0043015">
    <property type="term" value="F:gamma-tubulin binding"/>
    <property type="evidence" value="ECO:0007669"/>
    <property type="project" value="InterPro"/>
</dbReference>
<dbReference type="EMBL" id="WIXP02000008">
    <property type="protein sequence ID" value="KAF6206487.1"/>
    <property type="molecule type" value="Genomic_DNA"/>
</dbReference>
<dbReference type="Proteomes" id="UP000466442">
    <property type="component" value="Unassembled WGS sequence"/>
</dbReference>
<sequence length="146" mass="17704">MNLRGQYILFQTFINELRLIWDLVFELEALQHSFFGRILKEWDYRQHRERALESGVGTTYSAEDEFKVKTQAFKAFLPTVKAQYNIIHRNYQECLKKFLLDLTSQKDHELRLLSSRIDYNEFYKRIDARLNESMKFSRCSDMFQQL</sequence>
<evidence type="ECO:0000313" key="3">
    <source>
        <dbReference type="Proteomes" id="UP000466442"/>
    </source>
</evidence>
<evidence type="ECO:0000259" key="1">
    <source>
        <dbReference type="Pfam" id="PF04130"/>
    </source>
</evidence>
<name>A0A8S9XBU6_APOLU</name>
<dbReference type="InterPro" id="IPR040457">
    <property type="entry name" value="GCP_C"/>
</dbReference>
<keyword evidence="3" id="KW-1185">Reference proteome</keyword>
<proteinExistence type="predicted"/>
<dbReference type="OrthoDB" id="5860513at2759"/>
<reference evidence="2" key="1">
    <citation type="journal article" date="2021" name="Mol. Ecol. Resour.">
        <title>Apolygus lucorum genome provides insights into omnivorousness and mesophyll feeding.</title>
        <authorList>
            <person name="Liu Y."/>
            <person name="Liu H."/>
            <person name="Wang H."/>
            <person name="Huang T."/>
            <person name="Liu B."/>
            <person name="Yang B."/>
            <person name="Yin L."/>
            <person name="Li B."/>
            <person name="Zhang Y."/>
            <person name="Zhang S."/>
            <person name="Jiang F."/>
            <person name="Zhang X."/>
            <person name="Ren Y."/>
            <person name="Wang B."/>
            <person name="Wang S."/>
            <person name="Lu Y."/>
            <person name="Wu K."/>
            <person name="Fan W."/>
            <person name="Wang G."/>
        </authorList>
    </citation>
    <scope>NUCLEOTIDE SEQUENCE</scope>
    <source>
        <strain evidence="2">12Hb</strain>
    </source>
</reference>
<protein>
    <recommendedName>
        <fullName evidence="1">Gamma tubulin complex component C-terminal domain-containing protein</fullName>
    </recommendedName>
</protein>
<dbReference type="Pfam" id="PF04130">
    <property type="entry name" value="GCP_C_terminal"/>
    <property type="match status" value="1"/>
</dbReference>
<organism evidence="2 3">
    <name type="scientific">Apolygus lucorum</name>
    <name type="common">Small green plant bug</name>
    <name type="synonym">Lygocoris lucorum</name>
    <dbReference type="NCBI Taxonomy" id="248454"/>
    <lineage>
        <taxon>Eukaryota</taxon>
        <taxon>Metazoa</taxon>
        <taxon>Ecdysozoa</taxon>
        <taxon>Arthropoda</taxon>
        <taxon>Hexapoda</taxon>
        <taxon>Insecta</taxon>
        <taxon>Pterygota</taxon>
        <taxon>Neoptera</taxon>
        <taxon>Paraneoptera</taxon>
        <taxon>Hemiptera</taxon>
        <taxon>Heteroptera</taxon>
        <taxon>Panheteroptera</taxon>
        <taxon>Cimicomorpha</taxon>
        <taxon>Miridae</taxon>
        <taxon>Mirini</taxon>
        <taxon>Apolygus</taxon>
    </lineage>
</organism>
<accession>A0A8S9XBU6</accession>
<dbReference type="AlphaFoldDB" id="A0A8S9XBU6"/>